<evidence type="ECO:0000256" key="7">
    <source>
        <dbReference type="ARBA" id="ARBA00022982"/>
    </source>
</evidence>
<dbReference type="Pfam" id="PF10249">
    <property type="entry name" value="NDUFB10"/>
    <property type="match status" value="1"/>
</dbReference>
<dbReference type="InterPro" id="IPR019377">
    <property type="entry name" value="NADH_UbQ_OxRdtase_su10"/>
</dbReference>
<evidence type="ECO:0000256" key="4">
    <source>
        <dbReference type="ARBA" id="ARBA00022448"/>
    </source>
</evidence>
<keyword evidence="8" id="KW-0496">Mitochondrion</keyword>
<organism evidence="10">
    <name type="scientific">Isotomurus palustris</name>
    <dbReference type="NCBI Taxonomy" id="36144"/>
    <lineage>
        <taxon>Eukaryota</taxon>
        <taxon>Metazoa</taxon>
        <taxon>Ecdysozoa</taxon>
        <taxon>Arthropoda</taxon>
        <taxon>Hexapoda</taxon>
        <taxon>Collembola</taxon>
        <taxon>Entomobryomorpha</taxon>
        <taxon>Isotomoidea</taxon>
        <taxon>Isotomidae</taxon>
        <taxon>Isotominae</taxon>
        <taxon>Isotomurus</taxon>
    </lineage>
</organism>
<keyword evidence="9" id="KW-0472">Membrane</keyword>
<evidence type="ECO:0000256" key="8">
    <source>
        <dbReference type="ARBA" id="ARBA00023128"/>
    </source>
</evidence>
<keyword evidence="4" id="KW-0813">Transport</keyword>
<comment type="subcellular location">
    <subcellularLocation>
        <location evidence="1">Mitochondrion inner membrane</location>
        <topology evidence="1">Peripheral membrane protein</topology>
        <orientation evidence="1">Matrix side</orientation>
    </subcellularLocation>
</comment>
<keyword evidence="5" id="KW-0679">Respiratory chain</keyword>
<dbReference type="AlphaFoldDB" id="A0A481SWN6"/>
<evidence type="ECO:0000313" key="10">
    <source>
        <dbReference type="EMBL" id="QBH73180.1"/>
    </source>
</evidence>
<dbReference type="GO" id="GO:0045271">
    <property type="term" value="C:respiratory chain complex I"/>
    <property type="evidence" value="ECO:0007669"/>
    <property type="project" value="UniProtKB-ARBA"/>
</dbReference>
<proteinExistence type="evidence at transcript level"/>
<accession>A0A481SWN6</accession>
<dbReference type="PANTHER" id="PTHR13094:SF1">
    <property type="entry name" value="NADH DEHYDROGENASE [UBIQUINONE] 1 BETA SUBCOMPLEX SUBUNIT 10"/>
    <property type="match status" value="1"/>
</dbReference>
<dbReference type="InterPro" id="IPR039993">
    <property type="entry name" value="NDUFB10"/>
</dbReference>
<evidence type="ECO:0000256" key="6">
    <source>
        <dbReference type="ARBA" id="ARBA00022792"/>
    </source>
</evidence>
<reference evidence="10" key="1">
    <citation type="journal article" date="2019" name="Sci. Rep.">
        <title>No signal of deleterious mutation accumulation in conserved gene sequences of extant asexual hexapods.</title>
        <authorList>
            <person name="Brandt A."/>
            <person name="Bast J."/>
            <person name="Scheu S."/>
            <person name="Meusemann K."/>
            <person name="Donath A."/>
            <person name="Schuette K."/>
            <person name="Machida R."/>
            <person name="Kraaijeveld K."/>
        </authorList>
    </citation>
    <scope>NUCLEOTIDE SEQUENCE</scope>
    <source>
        <strain evidence="10">OG14338</strain>
    </source>
</reference>
<sequence>MGDAKDYEINKHNHSVPRREFGSVETRDFVGRVTNGMFNMIDKPVTWFRETIVEPNRKQYPWYHQQFRRVPTIDQCYTDDKLCILEANEQFIRDRLVDSNILNILRYRMDDCFREEYPDYHKCLPYKEAYEEASGHWFAKYGDLGAYYNVEKAFMKQKHRLIWERRHGKVGCGMKSKDNEVAADPDEH</sequence>
<protein>
    <recommendedName>
        <fullName evidence="3">NADH dehydrogenase [ubiquinone] 1 beta subcomplex subunit 10</fullName>
    </recommendedName>
</protein>
<comment type="similarity">
    <text evidence="2">Belongs to the complex I NDUFB10 subunit family.</text>
</comment>
<name>A0A481SWN6_9HEXA</name>
<keyword evidence="6" id="KW-0999">Mitochondrion inner membrane</keyword>
<evidence type="ECO:0000256" key="2">
    <source>
        <dbReference type="ARBA" id="ARBA00008317"/>
    </source>
</evidence>
<evidence type="ECO:0000256" key="5">
    <source>
        <dbReference type="ARBA" id="ARBA00022660"/>
    </source>
</evidence>
<evidence type="ECO:0000256" key="1">
    <source>
        <dbReference type="ARBA" id="ARBA00004443"/>
    </source>
</evidence>
<dbReference type="PANTHER" id="PTHR13094">
    <property type="entry name" value="NADH-UBIQUINONE OXIDOREDUCTASE PDSW SUBUNIT"/>
    <property type="match status" value="1"/>
</dbReference>
<dbReference type="GO" id="GO:0005743">
    <property type="term" value="C:mitochondrial inner membrane"/>
    <property type="evidence" value="ECO:0007669"/>
    <property type="project" value="UniProtKB-SubCell"/>
</dbReference>
<evidence type="ECO:0000256" key="3">
    <source>
        <dbReference type="ARBA" id="ARBA00014109"/>
    </source>
</evidence>
<evidence type="ECO:0000256" key="9">
    <source>
        <dbReference type="ARBA" id="ARBA00023136"/>
    </source>
</evidence>
<keyword evidence="7" id="KW-0249">Electron transport</keyword>
<dbReference type="EMBL" id="MH602935">
    <property type="protein sequence ID" value="QBH73180.1"/>
    <property type="molecule type" value="mRNA"/>
</dbReference>